<dbReference type="EMBL" id="JAKCXM010000003">
    <property type="protein sequence ID" value="KAJ0409602.1"/>
    <property type="molecule type" value="Genomic_DNA"/>
</dbReference>
<feature type="region of interest" description="Disordered" evidence="1">
    <location>
        <begin position="1"/>
        <end position="29"/>
    </location>
</feature>
<reference evidence="2" key="1">
    <citation type="submission" date="2021-12" db="EMBL/GenBank/DDBJ databases">
        <title>Prjna785345.</title>
        <authorList>
            <person name="Rujirawat T."/>
            <person name="Krajaejun T."/>
        </authorList>
    </citation>
    <scope>NUCLEOTIDE SEQUENCE</scope>
    <source>
        <strain evidence="2">Pi057C3</strain>
    </source>
</reference>
<protein>
    <submittedName>
        <fullName evidence="2">Uncharacterized protein</fullName>
    </submittedName>
</protein>
<dbReference type="Proteomes" id="UP001209570">
    <property type="component" value="Unassembled WGS sequence"/>
</dbReference>
<gene>
    <name evidence="2" type="ORF">P43SY_008474</name>
</gene>
<proteinExistence type="predicted"/>
<accession>A0AAD5MJ05</accession>
<sequence length="146" mass="15123">MDPKQPPMTDKQQPPYASQDVPMGIPVAAPAPGAYPPPGYAAPGAYPPPGYAAAPAPGAYPPPGYVGAPAPVDAYGRPIVSAMPMQVQTTVVANNANIRRDAQGNALCNKCSAPYPLPAGCTSWRCRNCHELNNASVYGDECCTIL</sequence>
<comment type="caution">
    <text evidence="2">The sequence shown here is derived from an EMBL/GenBank/DDBJ whole genome shotgun (WGS) entry which is preliminary data.</text>
</comment>
<dbReference type="AlphaFoldDB" id="A0AAD5MJ05"/>
<keyword evidence="3" id="KW-1185">Reference proteome</keyword>
<evidence type="ECO:0000313" key="2">
    <source>
        <dbReference type="EMBL" id="KAJ0409602.1"/>
    </source>
</evidence>
<name>A0AAD5MJ05_PYTIN</name>
<evidence type="ECO:0000256" key="1">
    <source>
        <dbReference type="SAM" id="MobiDB-lite"/>
    </source>
</evidence>
<evidence type="ECO:0000313" key="3">
    <source>
        <dbReference type="Proteomes" id="UP001209570"/>
    </source>
</evidence>
<organism evidence="2 3">
    <name type="scientific">Pythium insidiosum</name>
    <name type="common">Pythiosis disease agent</name>
    <dbReference type="NCBI Taxonomy" id="114742"/>
    <lineage>
        <taxon>Eukaryota</taxon>
        <taxon>Sar</taxon>
        <taxon>Stramenopiles</taxon>
        <taxon>Oomycota</taxon>
        <taxon>Peronosporomycetes</taxon>
        <taxon>Pythiales</taxon>
        <taxon>Pythiaceae</taxon>
        <taxon>Pythium</taxon>
    </lineage>
</organism>